<protein>
    <submittedName>
        <fullName evidence="1">Uncharacterized protein</fullName>
    </submittedName>
</protein>
<proteinExistence type="predicted"/>
<dbReference type="Proteomes" id="UP001333102">
    <property type="component" value="Chromosome"/>
</dbReference>
<dbReference type="EMBL" id="CP141614">
    <property type="protein sequence ID" value="WRP15643.1"/>
    <property type="molecule type" value="Genomic_DNA"/>
</dbReference>
<sequence length="340" mass="35425">MSGASATRHALWRARGLLALAVGLAAAVGPAPVGPAGAAAEVRWRLAGETGLAATLSSPLPHRLVVDARVEAAGGSGSVGWRLTADAALPVTVSGDGRAQVGDVDWALEEATVSWQRDAWMASAGRERLPLEAARLLLPFAVEPVSPSGLRVGVWGARLACAEGPTRLRLAVVEDVHHAGRALPVVSVRRQGGAAEVEGHVAWTDEGAAPVAGVTASGLVRDLVVYGELWHARDGRYVVGVSGFWGDALWTVEAGRVLSPDGLAVQPMAAAQVGWQQGPDVAWTVGSQLLVVEDAVRARLHVERTALAASHDWRVVTSVSSTPDAPSWAVGLGYRHYWGL</sequence>
<evidence type="ECO:0000313" key="2">
    <source>
        <dbReference type="Proteomes" id="UP001333102"/>
    </source>
</evidence>
<keyword evidence="2" id="KW-1185">Reference proteome</keyword>
<name>A0ABZ1BU02_9FIRM</name>
<organism evidence="1 2">
    <name type="scientific">Geochorda subterranea</name>
    <dbReference type="NCBI Taxonomy" id="3109564"/>
    <lineage>
        <taxon>Bacteria</taxon>
        <taxon>Bacillati</taxon>
        <taxon>Bacillota</taxon>
        <taxon>Limnochordia</taxon>
        <taxon>Limnochordales</taxon>
        <taxon>Geochordaceae</taxon>
        <taxon>Geochorda</taxon>
    </lineage>
</organism>
<accession>A0ABZ1BU02</accession>
<dbReference type="RefSeq" id="WP_324670049.1">
    <property type="nucleotide sequence ID" value="NZ_CP141614.1"/>
</dbReference>
<gene>
    <name evidence="1" type="ORF">VLY81_05630</name>
</gene>
<reference evidence="2" key="1">
    <citation type="submission" date="2023-12" db="EMBL/GenBank/DDBJ databases">
        <title>Novel isolates from deep terrestrial aquifers shed light on the physiology and ecology of the class Limnochordia.</title>
        <authorList>
            <person name="Karnachuk O.V."/>
            <person name="Lukina A.P."/>
            <person name="Avakyan M.R."/>
            <person name="Kadnikov V."/>
            <person name="Begmatov S."/>
            <person name="Beletsky A.V."/>
            <person name="Mardanov A.V."/>
            <person name="Ravin N.V."/>
        </authorList>
    </citation>
    <scope>NUCLEOTIDE SEQUENCE [LARGE SCALE GENOMIC DNA]</scope>
    <source>
        <strain evidence="2">LN</strain>
    </source>
</reference>
<evidence type="ECO:0000313" key="1">
    <source>
        <dbReference type="EMBL" id="WRP15643.1"/>
    </source>
</evidence>